<dbReference type="GO" id="GO:0005737">
    <property type="term" value="C:cytoplasm"/>
    <property type="evidence" value="ECO:0007669"/>
    <property type="project" value="TreeGrafter"/>
</dbReference>
<comment type="cofactor">
    <cofactor evidence="1 7">
        <name>Zn(2+)</name>
        <dbReference type="ChEBI" id="CHEBI:29105"/>
    </cofactor>
</comment>
<evidence type="ECO:0000256" key="1">
    <source>
        <dbReference type="ARBA" id="ARBA00001947"/>
    </source>
</evidence>
<dbReference type="Pfam" id="PF08240">
    <property type="entry name" value="ADH_N"/>
    <property type="match status" value="1"/>
</dbReference>
<evidence type="ECO:0000256" key="2">
    <source>
        <dbReference type="ARBA" id="ARBA00008072"/>
    </source>
</evidence>
<evidence type="ECO:0000256" key="3">
    <source>
        <dbReference type="ARBA" id="ARBA00022723"/>
    </source>
</evidence>
<reference evidence="9 10" key="1">
    <citation type="submission" date="2019-12" db="EMBL/GenBank/DDBJ databases">
        <title>Draft genome sequence of the ascomycete Xylaria multiplex DSM 110363.</title>
        <authorList>
            <person name="Buettner E."/>
            <person name="Kellner H."/>
        </authorList>
    </citation>
    <scope>NUCLEOTIDE SEQUENCE [LARGE SCALE GENOMIC DNA]</scope>
    <source>
        <strain evidence="9 10">DSM 110363</strain>
    </source>
</reference>
<keyword evidence="5" id="KW-0560">Oxidoreductase</keyword>
<dbReference type="InterPro" id="IPR036291">
    <property type="entry name" value="NAD(P)-bd_dom_sf"/>
</dbReference>
<evidence type="ECO:0000256" key="7">
    <source>
        <dbReference type="RuleBase" id="RU361277"/>
    </source>
</evidence>
<dbReference type="EMBL" id="WUBL01000010">
    <property type="protein sequence ID" value="KAF2971858.1"/>
    <property type="molecule type" value="Genomic_DNA"/>
</dbReference>
<dbReference type="InterPro" id="IPR013154">
    <property type="entry name" value="ADH-like_N"/>
</dbReference>
<evidence type="ECO:0000256" key="5">
    <source>
        <dbReference type="ARBA" id="ARBA00023002"/>
    </source>
</evidence>
<evidence type="ECO:0000313" key="10">
    <source>
        <dbReference type="Proteomes" id="UP000481858"/>
    </source>
</evidence>
<name>A0A7C8IW47_9PEZI</name>
<dbReference type="PANTHER" id="PTHR42940">
    <property type="entry name" value="ALCOHOL DEHYDROGENASE 1-RELATED"/>
    <property type="match status" value="1"/>
</dbReference>
<keyword evidence="3 7" id="KW-0479">Metal-binding</keyword>
<sequence length="429" mass="46285">MSLPRTFKQASFKEFNGPLVIEEVTLQLPDDGEILVKVEACGVCHSEVIAKYNAYGAGFPIVPGHEIMGKVAAVGNLVDGWNVGDPIAGCWHGGHDGTCEKCRQGLYQFCEPFIVNGITRNGGFGEYCIIRAQAAVRVPANMDPVRNAPMLCAGSTVFTALKAAGIKTGDTVAVQGLGGLGHMAVQFARKMGYRVIAISRGRSKEASIRQLGAHEYIDSTAGDVGEALKNLGPAQLVLTTALDTAAMIPLIKGIGIYGKLMILSFLQSGAMTIDSNELFMRGISIQSYPTGNCYDNQKTLEFAQMHGFDCVVEEFPLAKVQEAFDAVMNGKVRYRAVITMPIEVFLNNNYPALLDVLLSGNTDGDFNPLSVAVQSNDRANAQLHEIFLAVETGVTDMRQQTAWLRDNIDTKDRSIAILTQDLAEAAEKI</sequence>
<evidence type="ECO:0000313" key="9">
    <source>
        <dbReference type="EMBL" id="KAF2971858.1"/>
    </source>
</evidence>
<dbReference type="InterPro" id="IPR011032">
    <property type="entry name" value="GroES-like_sf"/>
</dbReference>
<keyword evidence="10" id="KW-1185">Reference proteome</keyword>
<dbReference type="PROSITE" id="PS00059">
    <property type="entry name" value="ADH_ZINC"/>
    <property type="match status" value="1"/>
</dbReference>
<dbReference type="Gene3D" id="3.40.50.720">
    <property type="entry name" value="NAD(P)-binding Rossmann-like Domain"/>
    <property type="match status" value="1"/>
</dbReference>
<proteinExistence type="inferred from homology"/>
<dbReference type="SUPFAM" id="SSF51735">
    <property type="entry name" value="NAD(P)-binding Rossmann-fold domains"/>
    <property type="match status" value="1"/>
</dbReference>
<dbReference type="GO" id="GO:0004022">
    <property type="term" value="F:alcohol dehydrogenase (NAD+) activity"/>
    <property type="evidence" value="ECO:0007669"/>
    <property type="project" value="TreeGrafter"/>
</dbReference>
<dbReference type="Gene3D" id="3.90.180.10">
    <property type="entry name" value="Medium-chain alcohol dehydrogenases, catalytic domain"/>
    <property type="match status" value="1"/>
</dbReference>
<feature type="domain" description="Enoyl reductase (ER)" evidence="8">
    <location>
        <begin position="17"/>
        <end position="338"/>
    </location>
</feature>
<dbReference type="InterPro" id="IPR002328">
    <property type="entry name" value="ADH_Zn_CS"/>
</dbReference>
<evidence type="ECO:0000256" key="4">
    <source>
        <dbReference type="ARBA" id="ARBA00022833"/>
    </source>
</evidence>
<dbReference type="SMART" id="SM00829">
    <property type="entry name" value="PKS_ER"/>
    <property type="match status" value="1"/>
</dbReference>
<accession>A0A7C8IW47</accession>
<dbReference type="InterPro" id="IPR020843">
    <property type="entry name" value="ER"/>
</dbReference>
<gene>
    <name evidence="9" type="ORF">GQX73_g1676</name>
</gene>
<dbReference type="InParanoid" id="A0A7C8IW47"/>
<dbReference type="AlphaFoldDB" id="A0A7C8IW47"/>
<evidence type="ECO:0000256" key="6">
    <source>
        <dbReference type="ARBA" id="ARBA00023027"/>
    </source>
</evidence>
<dbReference type="Pfam" id="PF00107">
    <property type="entry name" value="ADH_zinc_N"/>
    <property type="match status" value="1"/>
</dbReference>
<dbReference type="Proteomes" id="UP000481858">
    <property type="component" value="Unassembled WGS sequence"/>
</dbReference>
<dbReference type="FunFam" id="3.40.50.720:FF:000039">
    <property type="entry name" value="Alcohol dehydrogenase AdhP"/>
    <property type="match status" value="1"/>
</dbReference>
<dbReference type="GO" id="GO:0008270">
    <property type="term" value="F:zinc ion binding"/>
    <property type="evidence" value="ECO:0007669"/>
    <property type="project" value="InterPro"/>
</dbReference>
<protein>
    <recommendedName>
        <fullName evidence="8">Enoyl reductase (ER) domain-containing protein</fullName>
    </recommendedName>
</protein>
<dbReference type="SUPFAM" id="SSF50129">
    <property type="entry name" value="GroES-like"/>
    <property type="match status" value="1"/>
</dbReference>
<dbReference type="OrthoDB" id="256333at2759"/>
<comment type="caution">
    <text evidence="9">The sequence shown here is derived from an EMBL/GenBank/DDBJ whole genome shotgun (WGS) entry which is preliminary data.</text>
</comment>
<keyword evidence="4 7" id="KW-0862">Zinc</keyword>
<keyword evidence="6" id="KW-0520">NAD</keyword>
<dbReference type="PANTHER" id="PTHR42940:SF7">
    <property type="entry name" value="ALCOHOL DEHYDROGENASE-LIKE N-TERMINAL DOMAIN-CONTAINING PROTEIN"/>
    <property type="match status" value="1"/>
</dbReference>
<organism evidence="9 10">
    <name type="scientific">Xylaria multiplex</name>
    <dbReference type="NCBI Taxonomy" id="323545"/>
    <lineage>
        <taxon>Eukaryota</taxon>
        <taxon>Fungi</taxon>
        <taxon>Dikarya</taxon>
        <taxon>Ascomycota</taxon>
        <taxon>Pezizomycotina</taxon>
        <taxon>Sordariomycetes</taxon>
        <taxon>Xylariomycetidae</taxon>
        <taxon>Xylariales</taxon>
        <taxon>Xylariaceae</taxon>
        <taxon>Xylaria</taxon>
    </lineage>
</organism>
<evidence type="ECO:0000259" key="8">
    <source>
        <dbReference type="SMART" id="SM00829"/>
    </source>
</evidence>
<comment type="similarity">
    <text evidence="2 7">Belongs to the zinc-containing alcohol dehydrogenase family.</text>
</comment>
<dbReference type="InterPro" id="IPR013149">
    <property type="entry name" value="ADH-like_C"/>
</dbReference>